<evidence type="ECO:0000259" key="6">
    <source>
        <dbReference type="PROSITE" id="PS50097"/>
    </source>
</evidence>
<comment type="pathway">
    <text evidence="1">Protein modification; protein ubiquitination.</text>
</comment>
<reference evidence="8 9" key="2">
    <citation type="journal article" date="2017" name="Nature">
        <title>The Apostasia genome and the evolution of orchids.</title>
        <authorList>
            <person name="Zhang G.Q."/>
            <person name="Liu K.W."/>
            <person name="Li Z."/>
            <person name="Lohaus R."/>
            <person name="Hsiao Y.Y."/>
            <person name="Niu S.C."/>
            <person name="Wang J.Y."/>
            <person name="Lin Y.C."/>
            <person name="Xu Q."/>
            <person name="Chen L.J."/>
            <person name="Yoshida K."/>
            <person name="Fujiwara S."/>
            <person name="Wang Z.W."/>
            <person name="Zhang Y.Q."/>
            <person name="Mitsuda N."/>
            <person name="Wang M."/>
            <person name="Liu G.H."/>
            <person name="Pecoraro L."/>
            <person name="Huang H.X."/>
            <person name="Xiao X.J."/>
            <person name="Lin M."/>
            <person name="Wu X.Y."/>
            <person name="Wu W.L."/>
            <person name="Chen Y.Y."/>
            <person name="Chang S.B."/>
            <person name="Sakamoto S."/>
            <person name="Ohme-Takagi M."/>
            <person name="Yagi M."/>
            <person name="Zeng S.J."/>
            <person name="Shen C.Y."/>
            <person name="Yeh C.M."/>
            <person name="Luo Y.B."/>
            <person name="Tsai W.C."/>
            <person name="Van de Peer Y."/>
            <person name="Liu Z.J."/>
        </authorList>
    </citation>
    <scope>NUCLEOTIDE SEQUENCE [LARGE SCALE GENOMIC DNA]</scope>
    <source>
        <tissue evidence="8">The whole plant</tissue>
    </source>
</reference>
<dbReference type="Gene3D" id="3.30.710.10">
    <property type="entry name" value="Potassium Channel Kv1.1, Chain A"/>
    <property type="match status" value="1"/>
</dbReference>
<evidence type="ECO:0000259" key="7">
    <source>
        <dbReference type="PROSITE" id="PS50134"/>
    </source>
</evidence>
<dbReference type="InterPro" id="IPR044513">
    <property type="entry name" value="BT1/2/3/4/5"/>
</dbReference>
<dbReference type="GO" id="GO:0008270">
    <property type="term" value="F:zinc ion binding"/>
    <property type="evidence" value="ECO:0007669"/>
    <property type="project" value="UniProtKB-KW"/>
</dbReference>
<dbReference type="Proteomes" id="UP000233837">
    <property type="component" value="Unassembled WGS sequence"/>
</dbReference>
<dbReference type="GO" id="GO:0006355">
    <property type="term" value="P:regulation of DNA-templated transcription"/>
    <property type="evidence" value="ECO:0007669"/>
    <property type="project" value="UniProtKB-ARBA"/>
</dbReference>
<evidence type="ECO:0000256" key="2">
    <source>
        <dbReference type="ARBA" id="ARBA00022723"/>
    </source>
</evidence>
<dbReference type="Pfam" id="PF00651">
    <property type="entry name" value="BTB"/>
    <property type="match status" value="1"/>
</dbReference>
<evidence type="ECO:0000256" key="1">
    <source>
        <dbReference type="ARBA" id="ARBA00004906"/>
    </source>
</evidence>
<feature type="domain" description="TAZ-type" evidence="7">
    <location>
        <begin position="184"/>
        <end position="291"/>
    </location>
</feature>
<feature type="domain" description="BTB" evidence="6">
    <location>
        <begin position="18"/>
        <end position="79"/>
    </location>
</feature>
<keyword evidence="2" id="KW-0479">Metal-binding</keyword>
<evidence type="ECO:0000256" key="5">
    <source>
        <dbReference type="ARBA" id="ARBA00022833"/>
    </source>
</evidence>
<protein>
    <submittedName>
        <fullName evidence="8">BTB/POZ and TAZ domain-containing protein 1</fullName>
    </submittedName>
</protein>
<keyword evidence="9" id="KW-1185">Reference proteome</keyword>
<keyword evidence="3" id="KW-0863">Zinc-finger</keyword>
<dbReference type="SUPFAM" id="SSF54695">
    <property type="entry name" value="POZ domain"/>
    <property type="match status" value="1"/>
</dbReference>
<dbReference type="InterPro" id="IPR000210">
    <property type="entry name" value="BTB/POZ_dom"/>
</dbReference>
<dbReference type="PROSITE" id="PS50134">
    <property type="entry name" value="ZF_TAZ"/>
    <property type="match status" value="1"/>
</dbReference>
<reference evidence="8 9" key="1">
    <citation type="journal article" date="2016" name="Sci. Rep.">
        <title>The Dendrobium catenatum Lindl. genome sequence provides insights into polysaccharide synthase, floral development and adaptive evolution.</title>
        <authorList>
            <person name="Zhang G.Q."/>
            <person name="Xu Q."/>
            <person name="Bian C."/>
            <person name="Tsai W.C."/>
            <person name="Yeh C.M."/>
            <person name="Liu K.W."/>
            <person name="Yoshida K."/>
            <person name="Zhang L.S."/>
            <person name="Chang S.B."/>
            <person name="Chen F."/>
            <person name="Shi Y."/>
            <person name="Su Y.Y."/>
            <person name="Zhang Y.Q."/>
            <person name="Chen L.J."/>
            <person name="Yin Y."/>
            <person name="Lin M."/>
            <person name="Huang H."/>
            <person name="Deng H."/>
            <person name="Wang Z.W."/>
            <person name="Zhu S.L."/>
            <person name="Zhao X."/>
            <person name="Deng C."/>
            <person name="Niu S.C."/>
            <person name="Huang J."/>
            <person name="Wang M."/>
            <person name="Liu G.H."/>
            <person name="Yang H.J."/>
            <person name="Xiao X.J."/>
            <person name="Hsiao Y.Y."/>
            <person name="Wu W.L."/>
            <person name="Chen Y.Y."/>
            <person name="Mitsuda N."/>
            <person name="Ohme-Takagi M."/>
            <person name="Luo Y.B."/>
            <person name="Van de Peer Y."/>
            <person name="Liu Z.J."/>
        </authorList>
    </citation>
    <scope>NUCLEOTIDE SEQUENCE [LARGE SCALE GENOMIC DNA]</scope>
    <source>
        <tissue evidence="8">The whole plant</tissue>
    </source>
</reference>
<dbReference type="GO" id="GO:0042542">
    <property type="term" value="P:response to hydrogen peroxide"/>
    <property type="evidence" value="ECO:0007669"/>
    <property type="project" value="UniProtKB-ARBA"/>
</dbReference>
<dbReference type="GO" id="GO:0009751">
    <property type="term" value="P:response to salicylic acid"/>
    <property type="evidence" value="ECO:0007669"/>
    <property type="project" value="UniProtKB-ARBA"/>
</dbReference>
<evidence type="ECO:0000313" key="8">
    <source>
        <dbReference type="EMBL" id="PKU77023.1"/>
    </source>
</evidence>
<dbReference type="PANTHER" id="PTHR46287:SF5">
    <property type="entry name" value="OS02G0596700 PROTEIN"/>
    <property type="match status" value="1"/>
</dbReference>
<evidence type="ECO:0000256" key="4">
    <source>
        <dbReference type="ARBA" id="ARBA00022786"/>
    </source>
</evidence>
<dbReference type="GO" id="GO:0005634">
    <property type="term" value="C:nucleus"/>
    <property type="evidence" value="ECO:0007669"/>
    <property type="project" value="TreeGrafter"/>
</dbReference>
<sequence>MSVPAISKESWPCHVSPADVHVVTAGGHSIPAHSRVLAAASPVLENMISGQTIKILGAPYDAVLEFVRFLNAGEARRPPLEATEAMNLYGVQLLALAHAYRVGWLKRLCEAAVGGRVGSDDVVEVMKLAQLCDAPQLRRRCLAVAAKDFTALQRTEGWRFVQNHDPRLELEILQFMAERDQRRKRWRRERMDQEVFLQLSEAMECLEHICTEGCTVVGPHDGEPPSRNRGPCTSFRTCETLQLLIKHFARCGKKFAGGGGCVQCKRMWQLFRLHSSICDRESCKVPLCRQFKVRAPEIGKEKGDDATWRLLVRKVILARVMSSLAARKTPEQLIKAWERYRRKN</sequence>
<dbReference type="GO" id="GO:0009725">
    <property type="term" value="P:response to hormone"/>
    <property type="evidence" value="ECO:0007669"/>
    <property type="project" value="UniProtKB-ARBA"/>
</dbReference>
<organism evidence="8 9">
    <name type="scientific">Dendrobium catenatum</name>
    <dbReference type="NCBI Taxonomy" id="906689"/>
    <lineage>
        <taxon>Eukaryota</taxon>
        <taxon>Viridiplantae</taxon>
        <taxon>Streptophyta</taxon>
        <taxon>Embryophyta</taxon>
        <taxon>Tracheophyta</taxon>
        <taxon>Spermatophyta</taxon>
        <taxon>Magnoliopsida</taxon>
        <taxon>Liliopsida</taxon>
        <taxon>Asparagales</taxon>
        <taxon>Orchidaceae</taxon>
        <taxon>Epidendroideae</taxon>
        <taxon>Malaxideae</taxon>
        <taxon>Dendrobiinae</taxon>
        <taxon>Dendrobium</taxon>
    </lineage>
</organism>
<dbReference type="SMART" id="SM00551">
    <property type="entry name" value="ZnF_TAZ"/>
    <property type="match status" value="1"/>
</dbReference>
<dbReference type="STRING" id="906689.A0A2I0WMZ2"/>
<dbReference type="FunFam" id="1.25.40.420:FF:000012">
    <property type="entry name" value="BTB/POZ and TAZ domain-containing protein 2"/>
    <property type="match status" value="1"/>
</dbReference>
<dbReference type="SMART" id="SM00225">
    <property type="entry name" value="BTB"/>
    <property type="match status" value="1"/>
</dbReference>
<proteinExistence type="predicted"/>
<dbReference type="OrthoDB" id="6359816at2759"/>
<evidence type="ECO:0000313" key="9">
    <source>
        <dbReference type="Proteomes" id="UP000233837"/>
    </source>
</evidence>
<dbReference type="FunFam" id="1.20.1020.10:FF:000004">
    <property type="entry name" value="BTB/POZ and TAZ domain-containing protein 2"/>
    <property type="match status" value="1"/>
</dbReference>
<dbReference type="PROSITE" id="PS50097">
    <property type="entry name" value="BTB"/>
    <property type="match status" value="1"/>
</dbReference>
<dbReference type="GO" id="GO:0005516">
    <property type="term" value="F:calmodulin binding"/>
    <property type="evidence" value="ECO:0007669"/>
    <property type="project" value="UniProtKB-ARBA"/>
</dbReference>
<dbReference type="AlphaFoldDB" id="A0A2I0WMZ2"/>
<evidence type="ECO:0000256" key="3">
    <source>
        <dbReference type="ARBA" id="ARBA00022771"/>
    </source>
</evidence>
<dbReference type="Gene3D" id="1.25.40.420">
    <property type="match status" value="1"/>
</dbReference>
<name>A0A2I0WMZ2_9ASPA</name>
<keyword evidence="4" id="KW-0833">Ubl conjugation pathway</keyword>
<dbReference type="EMBL" id="KZ502537">
    <property type="protein sequence ID" value="PKU77023.1"/>
    <property type="molecule type" value="Genomic_DNA"/>
</dbReference>
<dbReference type="InterPro" id="IPR000197">
    <property type="entry name" value="Znf_TAZ"/>
</dbReference>
<gene>
    <name evidence="8" type="primary">BT1</name>
    <name evidence="8" type="ORF">MA16_Dca001629</name>
</gene>
<dbReference type="PANTHER" id="PTHR46287">
    <property type="entry name" value="BTB/POZ AND TAZ DOMAIN-CONTAINING PROTEIN 3-RELATED"/>
    <property type="match status" value="1"/>
</dbReference>
<dbReference type="Gene3D" id="1.20.1020.10">
    <property type="entry name" value="TAZ domain"/>
    <property type="match status" value="1"/>
</dbReference>
<dbReference type="Pfam" id="PF02135">
    <property type="entry name" value="zf-TAZ"/>
    <property type="match status" value="1"/>
</dbReference>
<dbReference type="InterPro" id="IPR011333">
    <property type="entry name" value="SKP1/BTB/POZ_sf"/>
</dbReference>
<accession>A0A2I0WMZ2</accession>
<dbReference type="SUPFAM" id="SSF57933">
    <property type="entry name" value="TAZ domain"/>
    <property type="match status" value="1"/>
</dbReference>
<dbReference type="SMR" id="A0A2I0WMZ2"/>
<keyword evidence="5" id="KW-0862">Zinc</keyword>
<dbReference type="InterPro" id="IPR035898">
    <property type="entry name" value="TAZ_dom_sf"/>
</dbReference>